<name>A0AAV4UCW8_CAEEX</name>
<sequence>MQSSSLETYLYLQLRGKTCDNSQWRDDQNRVVLYSNGINGFLYPKMVLCLSPSTEPSNLKSEIFDFFPRLGITITHLPTVIFIEILSCTTILTLTRIRQFQTKSS</sequence>
<reference evidence="2 3" key="1">
    <citation type="submission" date="2021-06" db="EMBL/GenBank/DDBJ databases">
        <title>Caerostris extrusa draft genome.</title>
        <authorList>
            <person name="Kono N."/>
            <person name="Arakawa K."/>
        </authorList>
    </citation>
    <scope>NUCLEOTIDE SEQUENCE [LARGE SCALE GENOMIC DNA]</scope>
</reference>
<dbReference type="AlphaFoldDB" id="A0AAV4UCW8"/>
<dbReference type="EMBL" id="BPLR01012652">
    <property type="protein sequence ID" value="GIY55567.1"/>
    <property type="molecule type" value="Genomic_DNA"/>
</dbReference>
<organism evidence="2 3">
    <name type="scientific">Caerostris extrusa</name>
    <name type="common">Bark spider</name>
    <name type="synonym">Caerostris bankana</name>
    <dbReference type="NCBI Taxonomy" id="172846"/>
    <lineage>
        <taxon>Eukaryota</taxon>
        <taxon>Metazoa</taxon>
        <taxon>Ecdysozoa</taxon>
        <taxon>Arthropoda</taxon>
        <taxon>Chelicerata</taxon>
        <taxon>Arachnida</taxon>
        <taxon>Araneae</taxon>
        <taxon>Araneomorphae</taxon>
        <taxon>Entelegynae</taxon>
        <taxon>Araneoidea</taxon>
        <taxon>Araneidae</taxon>
        <taxon>Caerostris</taxon>
    </lineage>
</organism>
<dbReference type="Proteomes" id="UP001054945">
    <property type="component" value="Unassembled WGS sequence"/>
</dbReference>
<accession>A0AAV4UCW8</accession>
<proteinExistence type="predicted"/>
<protein>
    <submittedName>
        <fullName evidence="2">CUB domain-containing protein</fullName>
    </submittedName>
</protein>
<keyword evidence="3" id="KW-1185">Reference proteome</keyword>
<feature type="transmembrane region" description="Helical" evidence="1">
    <location>
        <begin position="74"/>
        <end position="95"/>
    </location>
</feature>
<gene>
    <name evidence="2" type="primary">AVEN_4226_1</name>
    <name evidence="2" type="ORF">CEXT_505331</name>
</gene>
<comment type="caution">
    <text evidence="2">The sequence shown here is derived from an EMBL/GenBank/DDBJ whole genome shotgun (WGS) entry which is preliminary data.</text>
</comment>
<evidence type="ECO:0000313" key="2">
    <source>
        <dbReference type="EMBL" id="GIY55567.1"/>
    </source>
</evidence>
<keyword evidence="1" id="KW-0812">Transmembrane</keyword>
<evidence type="ECO:0000313" key="3">
    <source>
        <dbReference type="Proteomes" id="UP001054945"/>
    </source>
</evidence>
<evidence type="ECO:0000256" key="1">
    <source>
        <dbReference type="SAM" id="Phobius"/>
    </source>
</evidence>
<keyword evidence="1" id="KW-1133">Transmembrane helix</keyword>
<keyword evidence="1" id="KW-0472">Membrane</keyword>